<dbReference type="SMART" id="SM00360">
    <property type="entry name" value="RRM"/>
    <property type="match status" value="1"/>
</dbReference>
<dbReference type="EMBL" id="DYDO01000005">
    <property type="protein sequence ID" value="DBA25085.1"/>
    <property type="molecule type" value="Genomic_DNA"/>
</dbReference>
<feature type="compositionally biased region" description="Basic and acidic residues" evidence="1">
    <location>
        <begin position="713"/>
        <end position="725"/>
    </location>
</feature>
<feature type="compositionally biased region" description="Pro residues" evidence="1">
    <location>
        <begin position="451"/>
        <end position="470"/>
    </location>
</feature>
<reference evidence="3" key="1">
    <citation type="thesis" date="2020" institute="ProQuest LLC" country="789 East Eisenhower Parkway, Ann Arbor, MI, USA">
        <title>Comparative Genomics and Chromosome Evolution.</title>
        <authorList>
            <person name="Mudd A.B."/>
        </authorList>
    </citation>
    <scope>NUCLEOTIDE SEQUENCE</scope>
    <source>
        <strain evidence="3">1538</strain>
        <tissue evidence="3">Blood</tissue>
    </source>
</reference>
<sequence length="1102" mass="122664">MQNVRNRLQEATILLSQNKGYALVIDEEEVSQAYKRQIRSKEQYGDDVVEEPEYVHEEVEEQPDPANNTEEALAESQEIPPDVREESDDEDEEEEGGGRIRFKTERKEGTIIRLSDISRERRNIPDTLELSAEAKATLMEFEEMERQRKLGRYGPRRGGRRGGNSGMPRGMGDQRHSQNDRGHPREQRSMQGQPIRSLFQQQQQRIQPLLSMQRPQHPPSEGSSSQQEKSRPQSILGSTPPHQPKNIHINPHFKGNVASVQVPLLPVPTVPNQPRPAMGPPRFPGMPDFQHVSGPMPGNFNPPPRLQEPWRNPPPPPQPERDPFFMGEPRFHMFDQRNPPPIPPPPLLNNNLPVPNQNPPPFSPPGQGFNQPGPQQRFNQPQSNFNLPGPGQQPGFNTPGPQAGFPQPGFNQPGPQPGFNQSGPQPNFNPPGPQAGFNPPVSQPGFNQPNFNPPGPPPGFNQSAPQPPFNSPGMNQPGFNQPNPGPQPGFNQPGTGPQPNFPQPVPGPQQGFNNPGFTRERPVRINLPSPGPMGVPPFNQPATNIRHFPPPRQQFPPSPGQPFMPHNQSNMQGPMPPLQPLHQHHPPGGQQKPPMPMPPTPPFRAHSQNPQNPSHRMPGPRHLSPKQRQGTPIQNIVKGHNQQVVHPRNSNLRELPLAPSHSVDMNKRKASSTPAAHVIPVATTTPPHPKSGSAENAQAARPRNVTSTVNPEVKIEKQFPDEDEETRKYRLKIEEQKRLREEILKQKELRRQQQAGARKKELLQRLTQQQQQASSAQQNQPDADKQTLKPENSGNQSDVVTTTSPQKIPPLQTAATNVTFQGQQKKIIKQTVQNKVSESPSPKVQQVRPAMSAPSAAVKVVPVQGKLPEQRLTGTKRTVMQRSNSNSGEGAQIAPKVRVIKLSTSVENNVQEPSEHGQQQVPQQRIVAQQRPLMQQQRLQQRTGPVRKVTLGKTSVQQQQSHQQQFQVKPRSQLSDGSSPQVVTGVQGYHSPNKVIMRGRGRGVGGQMGRGRLMPSKQNLRVGECTPQTRIVTVEGLSSSTTDHQLRNLLMSVGPIEDLQMFPHQRKAIATFLNPHHALQFQQKFHRHMIDLSHINVSLVAE</sequence>
<feature type="region of interest" description="Disordered" evidence="1">
    <location>
        <begin position="138"/>
        <end position="193"/>
    </location>
</feature>
<feature type="compositionally biased region" description="Pro residues" evidence="1">
    <location>
        <begin position="548"/>
        <end position="562"/>
    </location>
</feature>
<name>A0AAV3AJ84_PYXAD</name>
<feature type="compositionally biased region" description="Low complexity" evidence="1">
    <location>
        <begin position="399"/>
        <end position="426"/>
    </location>
</feature>
<feature type="compositionally biased region" description="Pro residues" evidence="1">
    <location>
        <begin position="267"/>
        <end position="284"/>
    </location>
</feature>
<proteinExistence type="predicted"/>
<dbReference type="SUPFAM" id="SSF54928">
    <property type="entry name" value="RNA-binding domain, RBD"/>
    <property type="match status" value="1"/>
</dbReference>
<feature type="compositionally biased region" description="Low complexity" evidence="1">
    <location>
        <begin position="475"/>
        <end position="498"/>
    </location>
</feature>
<dbReference type="InterPro" id="IPR039878">
    <property type="entry name" value="RBM33"/>
</dbReference>
<feature type="region of interest" description="Disordered" evidence="1">
    <location>
        <begin position="751"/>
        <end position="810"/>
    </location>
</feature>
<dbReference type="PANTHER" id="PTHR22014:SF2">
    <property type="entry name" value="RNA-BINDING PROTEIN 33"/>
    <property type="match status" value="1"/>
</dbReference>
<organism evidence="3 4">
    <name type="scientific">Pyxicephalus adspersus</name>
    <name type="common">African bullfrog</name>
    <dbReference type="NCBI Taxonomy" id="30357"/>
    <lineage>
        <taxon>Eukaryota</taxon>
        <taxon>Metazoa</taxon>
        <taxon>Chordata</taxon>
        <taxon>Craniata</taxon>
        <taxon>Vertebrata</taxon>
        <taxon>Euteleostomi</taxon>
        <taxon>Amphibia</taxon>
        <taxon>Batrachia</taxon>
        <taxon>Anura</taxon>
        <taxon>Neobatrachia</taxon>
        <taxon>Ranoidea</taxon>
        <taxon>Pyxicephalidae</taxon>
        <taxon>Pyxicephalinae</taxon>
        <taxon>Pyxicephalus</taxon>
    </lineage>
</organism>
<accession>A0AAV3AJ84</accession>
<feature type="region of interest" description="Disordered" evidence="1">
    <location>
        <begin position="211"/>
        <end position="250"/>
    </location>
</feature>
<feature type="compositionally biased region" description="Polar residues" evidence="1">
    <location>
        <begin position="789"/>
        <end position="806"/>
    </location>
</feature>
<feature type="compositionally biased region" description="Pro residues" evidence="1">
    <location>
        <begin position="338"/>
        <end position="347"/>
    </location>
</feature>
<evidence type="ECO:0000256" key="1">
    <source>
        <dbReference type="SAM" id="MobiDB-lite"/>
    </source>
</evidence>
<feature type="compositionally biased region" description="Basic and acidic residues" evidence="1">
    <location>
        <begin position="319"/>
        <end position="335"/>
    </location>
</feature>
<feature type="compositionally biased region" description="Low complexity" evidence="1">
    <location>
        <begin position="957"/>
        <end position="967"/>
    </location>
</feature>
<dbReference type="Proteomes" id="UP001181693">
    <property type="component" value="Unassembled WGS sequence"/>
</dbReference>
<evidence type="ECO:0000259" key="2">
    <source>
        <dbReference type="SMART" id="SM00360"/>
    </source>
</evidence>
<dbReference type="AlphaFoldDB" id="A0AAV3AJ84"/>
<dbReference type="CDD" id="cd00590">
    <property type="entry name" value="RRM_SF"/>
    <property type="match status" value="1"/>
</dbReference>
<dbReference type="InterPro" id="IPR000504">
    <property type="entry name" value="RRM_dom"/>
</dbReference>
<feature type="compositionally biased region" description="Basic and acidic residues" evidence="1">
    <location>
        <begin position="172"/>
        <end position="188"/>
    </location>
</feature>
<feature type="compositionally biased region" description="Polar residues" evidence="1">
    <location>
        <begin position="221"/>
        <end position="237"/>
    </location>
</feature>
<feature type="compositionally biased region" description="Polar residues" evidence="1">
    <location>
        <begin position="641"/>
        <end position="652"/>
    </location>
</feature>
<feature type="compositionally biased region" description="Acidic residues" evidence="1">
    <location>
        <begin position="45"/>
        <end position="63"/>
    </location>
</feature>
<dbReference type="PANTHER" id="PTHR22014">
    <property type="entry name" value="RNA-BINDING PROTEIN 33"/>
    <property type="match status" value="1"/>
</dbReference>
<dbReference type="InterPro" id="IPR035979">
    <property type="entry name" value="RBD_domain_sf"/>
</dbReference>
<feature type="compositionally biased region" description="Low complexity" evidence="1">
    <location>
        <begin position="434"/>
        <end position="450"/>
    </location>
</feature>
<feature type="compositionally biased region" description="Pro residues" evidence="1">
    <location>
        <begin position="300"/>
        <end position="318"/>
    </location>
</feature>
<feature type="domain" description="RRM" evidence="2">
    <location>
        <begin position="1031"/>
        <end position="1098"/>
    </location>
</feature>
<feature type="compositionally biased region" description="Low complexity" evidence="1">
    <location>
        <begin position="365"/>
        <end position="376"/>
    </location>
</feature>
<dbReference type="GO" id="GO:0003723">
    <property type="term" value="F:RNA binding"/>
    <property type="evidence" value="ECO:0007669"/>
    <property type="project" value="InterPro"/>
</dbReference>
<keyword evidence="4" id="KW-1185">Reference proteome</keyword>
<feature type="compositionally biased region" description="Basic residues" evidence="1">
    <location>
        <begin position="149"/>
        <end position="160"/>
    </location>
</feature>
<feature type="compositionally biased region" description="Acidic residues" evidence="1">
    <location>
        <begin position="85"/>
        <end position="95"/>
    </location>
</feature>
<feature type="region of interest" description="Disordered" evidence="1">
    <location>
        <begin position="951"/>
        <end position="1014"/>
    </location>
</feature>
<feature type="region of interest" description="Disordered" evidence="1">
    <location>
        <begin position="641"/>
        <end position="725"/>
    </location>
</feature>
<dbReference type="InterPro" id="IPR012677">
    <property type="entry name" value="Nucleotide-bd_a/b_plait_sf"/>
</dbReference>
<evidence type="ECO:0000313" key="4">
    <source>
        <dbReference type="Proteomes" id="UP001181693"/>
    </source>
</evidence>
<gene>
    <name evidence="3" type="ORF">GDO54_012656</name>
</gene>
<protein>
    <recommendedName>
        <fullName evidence="2">RRM domain-containing protein</fullName>
    </recommendedName>
</protein>
<feature type="compositionally biased region" description="Pro residues" evidence="1">
    <location>
        <begin position="529"/>
        <end position="539"/>
    </location>
</feature>
<feature type="compositionally biased region" description="Low complexity" evidence="1">
    <location>
        <begin position="768"/>
        <end position="780"/>
    </location>
</feature>
<feature type="compositionally biased region" description="Polar residues" evidence="1">
    <location>
        <begin position="377"/>
        <end position="386"/>
    </location>
</feature>
<feature type="compositionally biased region" description="Low complexity" evidence="1">
    <location>
        <begin position="508"/>
        <end position="517"/>
    </location>
</feature>
<feature type="compositionally biased region" description="Polar residues" evidence="1">
    <location>
        <begin position="970"/>
        <end position="984"/>
    </location>
</feature>
<feature type="compositionally biased region" description="Pro residues" evidence="1">
    <location>
        <begin position="593"/>
        <end position="602"/>
    </location>
</feature>
<feature type="region of interest" description="Disordered" evidence="1">
    <location>
        <begin position="39"/>
        <end position="109"/>
    </location>
</feature>
<evidence type="ECO:0000313" key="3">
    <source>
        <dbReference type="EMBL" id="DBA25085.1"/>
    </source>
</evidence>
<feature type="compositionally biased region" description="Basic and acidic residues" evidence="1">
    <location>
        <begin position="96"/>
        <end position="109"/>
    </location>
</feature>
<feature type="region of interest" description="Disordered" evidence="1">
    <location>
        <begin position="267"/>
        <end position="629"/>
    </location>
</feature>
<comment type="caution">
    <text evidence="3">The sequence shown here is derived from an EMBL/GenBank/DDBJ whole genome shotgun (WGS) entry which is preliminary data.</text>
</comment>
<dbReference type="Gene3D" id="3.30.70.330">
    <property type="match status" value="1"/>
</dbReference>